<dbReference type="EMBL" id="KV878583">
    <property type="protein sequence ID" value="OJJ61885.1"/>
    <property type="molecule type" value="Genomic_DNA"/>
</dbReference>
<dbReference type="GeneID" id="63765777"/>
<sequence length="372" mass="41122">MLHPIPRHWKPTTTAPCAINLQLNSVRSAVAAVTVLQSARESTLLLTISSANSSSPDLLAQPQHKRAIFFPESEINPRIVWLKCTADSMGDVYYEWIDVSPYLGHKRSGKFYAPRKNYHVSLIARDDFLSDGSSINKSIIATAGPSMARSLAFRGPMVAIREVDYDTYCDITLANFWCLSQYLRCYGVTASAKPATSPCTSIHAAKASRGVKIRRQGGDIPQRSDVFVPVDITANTMLASFGEGILSPVSVRLGMPIRIWKYPNAKDYAGAFNPDALSLLREIDPIHPLFGHPHPYWDSGIEDVLAVREDGQDLSVQDVRVMCGFGAILYCDLVVNVMAGNNMAGKRRISESVTCENMAKRWREGDDCMYAE</sequence>
<gene>
    <name evidence="1" type="ORF">ASPSYDRAFT_594529</name>
</gene>
<organism evidence="1 2">
    <name type="scientific">Aspergillus sydowii CBS 593.65</name>
    <dbReference type="NCBI Taxonomy" id="1036612"/>
    <lineage>
        <taxon>Eukaryota</taxon>
        <taxon>Fungi</taxon>
        <taxon>Dikarya</taxon>
        <taxon>Ascomycota</taxon>
        <taxon>Pezizomycotina</taxon>
        <taxon>Eurotiomycetes</taxon>
        <taxon>Eurotiomycetidae</taxon>
        <taxon>Eurotiales</taxon>
        <taxon>Aspergillaceae</taxon>
        <taxon>Aspergillus</taxon>
        <taxon>Aspergillus subgen. Nidulantes</taxon>
    </lineage>
</organism>
<evidence type="ECO:0000313" key="1">
    <source>
        <dbReference type="EMBL" id="OJJ61885.1"/>
    </source>
</evidence>
<reference evidence="2" key="1">
    <citation type="journal article" date="2017" name="Genome Biol.">
        <title>Comparative genomics reveals high biological diversity and specific adaptations in the industrially and medically important fungal genus Aspergillus.</title>
        <authorList>
            <person name="de Vries R.P."/>
            <person name="Riley R."/>
            <person name="Wiebenga A."/>
            <person name="Aguilar-Osorio G."/>
            <person name="Amillis S."/>
            <person name="Uchima C.A."/>
            <person name="Anderluh G."/>
            <person name="Asadollahi M."/>
            <person name="Askin M."/>
            <person name="Barry K."/>
            <person name="Battaglia E."/>
            <person name="Bayram O."/>
            <person name="Benocci T."/>
            <person name="Braus-Stromeyer S.A."/>
            <person name="Caldana C."/>
            <person name="Canovas D."/>
            <person name="Cerqueira G.C."/>
            <person name="Chen F."/>
            <person name="Chen W."/>
            <person name="Choi C."/>
            <person name="Clum A."/>
            <person name="Dos Santos R.A."/>
            <person name="Damasio A.R."/>
            <person name="Diallinas G."/>
            <person name="Emri T."/>
            <person name="Fekete E."/>
            <person name="Flipphi M."/>
            <person name="Freyberg S."/>
            <person name="Gallo A."/>
            <person name="Gournas C."/>
            <person name="Habgood R."/>
            <person name="Hainaut M."/>
            <person name="Harispe M.L."/>
            <person name="Henrissat B."/>
            <person name="Hilden K.S."/>
            <person name="Hope R."/>
            <person name="Hossain A."/>
            <person name="Karabika E."/>
            <person name="Karaffa L."/>
            <person name="Karanyi Z."/>
            <person name="Krasevec N."/>
            <person name="Kuo A."/>
            <person name="Kusch H."/>
            <person name="LaButti K."/>
            <person name="Lagendijk E.L."/>
            <person name="Lapidus A."/>
            <person name="Levasseur A."/>
            <person name="Lindquist E."/>
            <person name="Lipzen A."/>
            <person name="Logrieco A.F."/>
            <person name="MacCabe A."/>
            <person name="Maekelae M.R."/>
            <person name="Malavazi I."/>
            <person name="Melin P."/>
            <person name="Meyer V."/>
            <person name="Mielnichuk N."/>
            <person name="Miskei M."/>
            <person name="Molnar A.P."/>
            <person name="Mule G."/>
            <person name="Ngan C.Y."/>
            <person name="Orejas M."/>
            <person name="Orosz E."/>
            <person name="Ouedraogo J.P."/>
            <person name="Overkamp K.M."/>
            <person name="Park H.-S."/>
            <person name="Perrone G."/>
            <person name="Piumi F."/>
            <person name="Punt P.J."/>
            <person name="Ram A.F."/>
            <person name="Ramon A."/>
            <person name="Rauscher S."/>
            <person name="Record E."/>
            <person name="Riano-Pachon D.M."/>
            <person name="Robert V."/>
            <person name="Roehrig J."/>
            <person name="Ruller R."/>
            <person name="Salamov A."/>
            <person name="Salih N.S."/>
            <person name="Samson R.A."/>
            <person name="Sandor E."/>
            <person name="Sanguinetti M."/>
            <person name="Schuetze T."/>
            <person name="Sepcic K."/>
            <person name="Shelest E."/>
            <person name="Sherlock G."/>
            <person name="Sophianopoulou V."/>
            <person name="Squina F.M."/>
            <person name="Sun H."/>
            <person name="Susca A."/>
            <person name="Todd R.B."/>
            <person name="Tsang A."/>
            <person name="Unkles S.E."/>
            <person name="van de Wiele N."/>
            <person name="van Rossen-Uffink D."/>
            <person name="Oliveira J.V."/>
            <person name="Vesth T.C."/>
            <person name="Visser J."/>
            <person name="Yu J.-H."/>
            <person name="Zhou M."/>
            <person name="Andersen M.R."/>
            <person name="Archer D.B."/>
            <person name="Baker S.E."/>
            <person name="Benoit I."/>
            <person name="Brakhage A.A."/>
            <person name="Braus G.H."/>
            <person name="Fischer R."/>
            <person name="Frisvad J.C."/>
            <person name="Goldman G.H."/>
            <person name="Houbraken J."/>
            <person name="Oakley B."/>
            <person name="Pocsi I."/>
            <person name="Scazzocchio C."/>
            <person name="Seiboth B."/>
            <person name="vanKuyk P.A."/>
            <person name="Wortman J."/>
            <person name="Dyer P.S."/>
            <person name="Grigoriev I.V."/>
        </authorList>
    </citation>
    <scope>NUCLEOTIDE SEQUENCE [LARGE SCALE GENOMIC DNA]</scope>
    <source>
        <strain evidence="2">CBS 593.65</strain>
    </source>
</reference>
<dbReference type="Proteomes" id="UP000184356">
    <property type="component" value="Unassembled WGS sequence"/>
</dbReference>
<dbReference type="OrthoDB" id="432970at2759"/>
<accession>A0A1L9TR88</accession>
<evidence type="ECO:0000313" key="2">
    <source>
        <dbReference type="Proteomes" id="UP000184356"/>
    </source>
</evidence>
<dbReference type="AlphaFoldDB" id="A0A1L9TR88"/>
<dbReference type="VEuPathDB" id="FungiDB:ASPSYDRAFT_594529"/>
<dbReference type="RefSeq" id="XP_040705691.1">
    <property type="nucleotide sequence ID" value="XM_040849704.1"/>
</dbReference>
<name>A0A1L9TR88_9EURO</name>
<proteinExistence type="predicted"/>
<dbReference type="STRING" id="1036612.A0A1L9TR88"/>
<protein>
    <submittedName>
        <fullName evidence="1">Uncharacterized protein</fullName>
    </submittedName>
</protein>
<keyword evidence="2" id="KW-1185">Reference proteome</keyword>